<sequence length="208" mass="21942">MTLVDLTRRVESGMPTYPGDPAVSVESHADFDADGYRVSRLELGTHTGTHVDAPAHTEADGATLDSYSVEDLRFTAQVVDCRDAGANGLVTAGVIPAELDPDVDCLVFRTGWEDEWGTVRMTDHPALAPETGQVCADRGFSVALDALSPDPTGGDGVPVHHAVLGAGNLIVENLRGLEALPTDRSFDLFVLPLRVDADGAPARVVAEV</sequence>
<accession>A0A6A8GK13</accession>
<dbReference type="EMBL" id="WKJO01000001">
    <property type="protein sequence ID" value="MRX22407.1"/>
    <property type="molecule type" value="Genomic_DNA"/>
</dbReference>
<dbReference type="InterPro" id="IPR007325">
    <property type="entry name" value="KFase/CYL"/>
</dbReference>
<dbReference type="RefSeq" id="WP_151162909.1">
    <property type="nucleotide sequence ID" value="NZ_WKJO01000001.1"/>
</dbReference>
<dbReference type="Pfam" id="PF04199">
    <property type="entry name" value="Cyclase"/>
    <property type="match status" value="1"/>
</dbReference>
<dbReference type="Proteomes" id="UP000439022">
    <property type="component" value="Unassembled WGS sequence"/>
</dbReference>
<dbReference type="SUPFAM" id="SSF102198">
    <property type="entry name" value="Putative cyclase"/>
    <property type="match status" value="1"/>
</dbReference>
<comment type="caution">
    <text evidence="1">The sequence shown here is derived from an EMBL/GenBank/DDBJ whole genome shotgun (WGS) entry which is preliminary data.</text>
</comment>
<dbReference type="GO" id="GO:0019441">
    <property type="term" value="P:L-tryptophan catabolic process to kynurenine"/>
    <property type="evidence" value="ECO:0007669"/>
    <property type="project" value="InterPro"/>
</dbReference>
<evidence type="ECO:0000313" key="2">
    <source>
        <dbReference type="Proteomes" id="UP000439022"/>
    </source>
</evidence>
<keyword evidence="2" id="KW-1185">Reference proteome</keyword>
<proteinExistence type="predicted"/>
<evidence type="ECO:0000313" key="1">
    <source>
        <dbReference type="EMBL" id="MRX22407.1"/>
    </source>
</evidence>
<dbReference type="AlphaFoldDB" id="A0A6A8GK13"/>
<dbReference type="PANTHER" id="PTHR31118:SF32">
    <property type="entry name" value="KYNURENINE FORMAMIDASE"/>
    <property type="match status" value="1"/>
</dbReference>
<reference evidence="1 2" key="1">
    <citation type="submission" date="2019-11" db="EMBL/GenBank/DDBJ databases">
        <title>Whole genome sequence of Haloferax sp. MBLA0076.</title>
        <authorList>
            <person name="Seo M.-J."/>
            <person name="Cho E.-S."/>
        </authorList>
    </citation>
    <scope>NUCLEOTIDE SEQUENCE [LARGE SCALE GENOMIC DNA]</scope>
    <source>
        <strain evidence="1 2">MBLA0076</strain>
    </source>
</reference>
<name>A0A6A8GK13_9EURY</name>
<gene>
    <name evidence="1" type="ORF">GJR96_10610</name>
</gene>
<dbReference type="Gene3D" id="3.50.30.50">
    <property type="entry name" value="Putative cyclase"/>
    <property type="match status" value="1"/>
</dbReference>
<organism evidence="1 2">
    <name type="scientific">Haloferax litoreum</name>
    <dbReference type="NCBI Taxonomy" id="2666140"/>
    <lineage>
        <taxon>Archaea</taxon>
        <taxon>Methanobacteriati</taxon>
        <taxon>Methanobacteriota</taxon>
        <taxon>Stenosarchaea group</taxon>
        <taxon>Halobacteria</taxon>
        <taxon>Halobacteriales</taxon>
        <taxon>Haloferacaceae</taxon>
        <taxon>Haloferax</taxon>
    </lineage>
</organism>
<dbReference type="InterPro" id="IPR037175">
    <property type="entry name" value="KFase_sf"/>
</dbReference>
<dbReference type="GO" id="GO:0004061">
    <property type="term" value="F:arylformamidase activity"/>
    <property type="evidence" value="ECO:0007669"/>
    <property type="project" value="InterPro"/>
</dbReference>
<protein>
    <submittedName>
        <fullName evidence="1">Cyclase family protein</fullName>
    </submittedName>
</protein>
<dbReference type="PANTHER" id="PTHR31118">
    <property type="entry name" value="CYCLASE-LIKE PROTEIN 2"/>
    <property type="match status" value="1"/>
</dbReference>